<keyword evidence="5 12" id="KW-1133">Transmembrane helix</keyword>
<feature type="transmembrane region" description="Helical" evidence="12">
    <location>
        <begin position="253"/>
        <end position="272"/>
    </location>
</feature>
<proteinExistence type="predicted"/>
<accession>A0A3R8PLP2</accession>
<dbReference type="InterPro" id="IPR050450">
    <property type="entry name" value="COX15/CtaA_HemeA_synthase"/>
</dbReference>
<evidence type="ECO:0000313" key="15">
    <source>
        <dbReference type="Proteomes" id="UP000276526"/>
    </source>
</evidence>
<comment type="subcellular location">
    <subcellularLocation>
        <location evidence="1">Membrane</location>
        <topology evidence="1">Multi-pass membrane protein</topology>
    </subcellularLocation>
</comment>
<dbReference type="PANTHER" id="PTHR35457">
    <property type="entry name" value="HEME A SYNTHASE"/>
    <property type="match status" value="1"/>
</dbReference>
<feature type="transmembrane region" description="Helical" evidence="12">
    <location>
        <begin position="279"/>
        <end position="299"/>
    </location>
</feature>
<protein>
    <submittedName>
        <fullName evidence="14">Heme A synthase</fullName>
    </submittedName>
</protein>
<comment type="pathway">
    <text evidence="11">Porphyrin-containing compound metabolism.</text>
</comment>
<evidence type="ECO:0000256" key="6">
    <source>
        <dbReference type="ARBA" id="ARBA00023002"/>
    </source>
</evidence>
<reference evidence="15 16" key="1">
    <citation type="submission" date="2018-01" db="EMBL/GenBank/DDBJ databases">
        <title>Twenty Corynebacterium bovis Genomes.</title>
        <authorList>
            <person name="Gulvik C.A."/>
        </authorList>
    </citation>
    <scope>NUCLEOTIDE SEQUENCE [LARGE SCALE GENOMIC DNA]</scope>
    <source>
        <strain evidence="14 16">16-2004</strain>
        <strain evidence="13 15">F6900</strain>
    </source>
</reference>
<keyword evidence="6" id="KW-0560">Oxidoreductase</keyword>
<evidence type="ECO:0000256" key="7">
    <source>
        <dbReference type="ARBA" id="ARBA00023004"/>
    </source>
</evidence>
<dbReference type="GeneID" id="60808829"/>
<keyword evidence="7" id="KW-0408">Iron</keyword>
<keyword evidence="9 12" id="KW-0472">Membrane</keyword>
<keyword evidence="8" id="KW-0350">Heme biosynthesis</keyword>
<dbReference type="OrthoDB" id="5241540at2"/>
<evidence type="ECO:0000256" key="3">
    <source>
        <dbReference type="ARBA" id="ARBA00022692"/>
    </source>
</evidence>
<evidence type="ECO:0000256" key="8">
    <source>
        <dbReference type="ARBA" id="ARBA00023133"/>
    </source>
</evidence>
<evidence type="ECO:0000256" key="10">
    <source>
        <dbReference type="ARBA" id="ARBA00023157"/>
    </source>
</evidence>
<sequence>MRTRTDDATNPLRRGLLAFYAFVHRILAGAHRRWGTPAVAPLARQRVYGIVLLCAQVGITFTGAIVRVTGSGLGCPTWPECQPGSLIPVGGTTPWVHQAIEFGNRLLTFVVAVAAIACFLAVVRAGRRNSIIDLAFVQGIGIIVQAVLGGISVHLGLAWWSVAMHFLPSMALVFMAAVLVTKIGEPDDGRKRPFMPRPLRYLATGSAVLLGVTLVTGTMTTGAGPHAGDAAVRPEDRLQIPLIEIANLHAHGMYIYLGVTIGLLAGLIAVKVDVPLRRATLLLIAGIVVQAAVGIVQYWLGVPRWTVPLHVVGAGIVTAGTGFVWARRYRYVEGVAHHSGSLEGDSTLASSYDG</sequence>
<feature type="transmembrane region" description="Helical" evidence="12">
    <location>
        <begin position="305"/>
        <end position="326"/>
    </location>
</feature>
<organism evidence="14 16">
    <name type="scientific">Corynebacterium bovis</name>
    <dbReference type="NCBI Taxonomy" id="36808"/>
    <lineage>
        <taxon>Bacteria</taxon>
        <taxon>Bacillati</taxon>
        <taxon>Actinomycetota</taxon>
        <taxon>Actinomycetes</taxon>
        <taxon>Mycobacteriales</taxon>
        <taxon>Corynebacteriaceae</taxon>
        <taxon>Corynebacterium</taxon>
    </lineage>
</organism>
<feature type="transmembrane region" description="Helical" evidence="12">
    <location>
        <begin position="106"/>
        <end position="123"/>
    </location>
</feature>
<dbReference type="GO" id="GO:0016020">
    <property type="term" value="C:membrane"/>
    <property type="evidence" value="ECO:0007669"/>
    <property type="project" value="UniProtKB-SubCell"/>
</dbReference>
<evidence type="ECO:0000256" key="11">
    <source>
        <dbReference type="ARBA" id="ARBA00023444"/>
    </source>
</evidence>
<dbReference type="EMBL" id="PQNK01000011">
    <property type="protein sequence ID" value="RRO86245.1"/>
    <property type="molecule type" value="Genomic_DNA"/>
</dbReference>
<feature type="transmembrane region" description="Helical" evidence="12">
    <location>
        <begin position="130"/>
        <end position="151"/>
    </location>
</feature>
<keyword evidence="10" id="KW-1015">Disulfide bond</keyword>
<gene>
    <name evidence="14" type="ORF">CXF42_03380</name>
    <name evidence="13" type="ORF">CXF48_07445</name>
</gene>
<dbReference type="GO" id="GO:0046872">
    <property type="term" value="F:metal ion binding"/>
    <property type="evidence" value="ECO:0007669"/>
    <property type="project" value="UniProtKB-KW"/>
</dbReference>
<dbReference type="RefSeq" id="WP_029157698.1">
    <property type="nucleotide sequence ID" value="NZ_CP066067.1"/>
</dbReference>
<evidence type="ECO:0000256" key="2">
    <source>
        <dbReference type="ARBA" id="ARBA00022475"/>
    </source>
</evidence>
<dbReference type="Proteomes" id="UP000276526">
    <property type="component" value="Unassembled WGS sequence"/>
</dbReference>
<keyword evidence="4" id="KW-0479">Metal-binding</keyword>
<dbReference type="AlphaFoldDB" id="A0A3R8PLP2"/>
<keyword evidence="16" id="KW-1185">Reference proteome</keyword>
<evidence type="ECO:0000313" key="16">
    <source>
        <dbReference type="Proteomes" id="UP000278422"/>
    </source>
</evidence>
<comment type="caution">
    <text evidence="14">The sequence shown here is derived from an EMBL/GenBank/DDBJ whole genome shotgun (WGS) entry which is preliminary data.</text>
</comment>
<keyword evidence="3 12" id="KW-0812">Transmembrane</keyword>
<dbReference type="PANTHER" id="PTHR35457:SF1">
    <property type="entry name" value="HEME A SYNTHASE"/>
    <property type="match status" value="1"/>
</dbReference>
<dbReference type="GO" id="GO:0016491">
    <property type="term" value="F:oxidoreductase activity"/>
    <property type="evidence" value="ECO:0007669"/>
    <property type="project" value="UniProtKB-KW"/>
</dbReference>
<evidence type="ECO:0000256" key="12">
    <source>
        <dbReference type="SAM" id="Phobius"/>
    </source>
</evidence>
<evidence type="ECO:0000256" key="9">
    <source>
        <dbReference type="ARBA" id="ARBA00023136"/>
    </source>
</evidence>
<keyword evidence="2" id="KW-1003">Cell membrane</keyword>
<dbReference type="EMBL" id="PQNQ01000006">
    <property type="protein sequence ID" value="RRQ04830.1"/>
    <property type="molecule type" value="Genomic_DNA"/>
</dbReference>
<dbReference type="Pfam" id="PF02628">
    <property type="entry name" value="COX15-CtaA"/>
    <property type="match status" value="1"/>
</dbReference>
<evidence type="ECO:0000256" key="4">
    <source>
        <dbReference type="ARBA" id="ARBA00022723"/>
    </source>
</evidence>
<feature type="transmembrane region" description="Helical" evidence="12">
    <location>
        <begin position="157"/>
        <end position="180"/>
    </location>
</feature>
<feature type="transmembrane region" description="Helical" evidence="12">
    <location>
        <begin position="47"/>
        <end position="66"/>
    </location>
</feature>
<dbReference type="Proteomes" id="UP000278422">
    <property type="component" value="Unassembled WGS sequence"/>
</dbReference>
<evidence type="ECO:0000256" key="1">
    <source>
        <dbReference type="ARBA" id="ARBA00004141"/>
    </source>
</evidence>
<evidence type="ECO:0000256" key="5">
    <source>
        <dbReference type="ARBA" id="ARBA00022989"/>
    </source>
</evidence>
<evidence type="ECO:0000313" key="13">
    <source>
        <dbReference type="EMBL" id="RRO86245.1"/>
    </source>
</evidence>
<dbReference type="InterPro" id="IPR003780">
    <property type="entry name" value="COX15/CtaA_fam"/>
</dbReference>
<feature type="transmembrane region" description="Helical" evidence="12">
    <location>
        <begin position="201"/>
        <end position="219"/>
    </location>
</feature>
<evidence type="ECO:0000313" key="14">
    <source>
        <dbReference type="EMBL" id="RRQ04830.1"/>
    </source>
</evidence>
<dbReference type="GO" id="GO:0006784">
    <property type="term" value="P:heme A biosynthetic process"/>
    <property type="evidence" value="ECO:0007669"/>
    <property type="project" value="InterPro"/>
</dbReference>
<name>A0A3R8PLP2_9CORY</name>